<evidence type="ECO:0000256" key="1">
    <source>
        <dbReference type="SAM" id="MobiDB-lite"/>
    </source>
</evidence>
<name>A0AAD7L7J6_QUISA</name>
<reference evidence="2" key="1">
    <citation type="journal article" date="2023" name="Science">
        <title>Elucidation of the pathway for biosynthesis of saponin adjuvants from the soapbark tree.</title>
        <authorList>
            <person name="Reed J."/>
            <person name="Orme A."/>
            <person name="El-Demerdash A."/>
            <person name="Owen C."/>
            <person name="Martin L.B.B."/>
            <person name="Misra R.C."/>
            <person name="Kikuchi S."/>
            <person name="Rejzek M."/>
            <person name="Martin A.C."/>
            <person name="Harkess A."/>
            <person name="Leebens-Mack J."/>
            <person name="Louveau T."/>
            <person name="Stephenson M.J."/>
            <person name="Osbourn A."/>
        </authorList>
    </citation>
    <scope>NUCLEOTIDE SEQUENCE</scope>
    <source>
        <strain evidence="2">S10</strain>
    </source>
</reference>
<proteinExistence type="predicted"/>
<feature type="compositionally biased region" description="Basic and acidic residues" evidence="1">
    <location>
        <begin position="454"/>
        <end position="463"/>
    </location>
</feature>
<evidence type="ECO:0000313" key="2">
    <source>
        <dbReference type="EMBL" id="KAJ7952306.1"/>
    </source>
</evidence>
<dbReference type="AlphaFoldDB" id="A0AAD7L7J6"/>
<dbReference type="Proteomes" id="UP001163823">
    <property type="component" value="Chromosome 10"/>
</dbReference>
<dbReference type="EMBL" id="JARAOO010000010">
    <property type="protein sequence ID" value="KAJ7952306.1"/>
    <property type="molecule type" value="Genomic_DNA"/>
</dbReference>
<evidence type="ECO:0000313" key="3">
    <source>
        <dbReference type="Proteomes" id="UP001163823"/>
    </source>
</evidence>
<dbReference type="KEGG" id="qsa:O6P43_024179"/>
<comment type="caution">
    <text evidence="2">The sequence shown here is derived from an EMBL/GenBank/DDBJ whole genome shotgun (WGS) entry which is preliminary data.</text>
</comment>
<keyword evidence="3" id="KW-1185">Reference proteome</keyword>
<accession>A0AAD7L7J6</accession>
<gene>
    <name evidence="2" type="ORF">O6P43_024179</name>
</gene>
<dbReference type="PANTHER" id="PTHR31390:SF0">
    <property type="entry name" value="DOMAIN PROTEIN, PUTATIVE (DUF3527)-RELATED"/>
    <property type="match status" value="1"/>
</dbReference>
<dbReference type="InterPro" id="IPR021916">
    <property type="entry name" value="DUF3527"/>
</dbReference>
<dbReference type="PANTHER" id="PTHR31390">
    <property type="entry name" value="EXPRESSED PROTEIN"/>
    <property type="match status" value="1"/>
</dbReference>
<feature type="region of interest" description="Disordered" evidence="1">
    <location>
        <begin position="451"/>
        <end position="478"/>
    </location>
</feature>
<protein>
    <submittedName>
        <fullName evidence="2">DUF3527 domain-containing protein</fullName>
    </submittedName>
</protein>
<dbReference type="Pfam" id="PF12043">
    <property type="entry name" value="DUF3527"/>
    <property type="match status" value="1"/>
</dbReference>
<organism evidence="2 3">
    <name type="scientific">Quillaja saponaria</name>
    <name type="common">Soap bark tree</name>
    <dbReference type="NCBI Taxonomy" id="32244"/>
    <lineage>
        <taxon>Eukaryota</taxon>
        <taxon>Viridiplantae</taxon>
        <taxon>Streptophyta</taxon>
        <taxon>Embryophyta</taxon>
        <taxon>Tracheophyta</taxon>
        <taxon>Spermatophyta</taxon>
        <taxon>Magnoliopsida</taxon>
        <taxon>eudicotyledons</taxon>
        <taxon>Gunneridae</taxon>
        <taxon>Pentapetalae</taxon>
        <taxon>rosids</taxon>
        <taxon>fabids</taxon>
        <taxon>Fabales</taxon>
        <taxon>Quillajaceae</taxon>
        <taxon>Quillaja</taxon>
    </lineage>
</organism>
<sequence>MGQEIELDPKKRPPVGLSPNTVLPSYQCRPSVEKRHTKGKSTRKDDILFLKEDFREFKFGGYRSSSCKSTLSRPVSLEDNIQIKRGSIYQGSKEVRHIKQMSTTDGRRKIEMSHSSDTASSFSLFDSWCSSDNEAPHQRSPVISQKSYLSPVPEPHMESYSSDGFIEICLNSDDKHSTNIVGKDSVNLKFRNDKLIGVKDLKRNTTHTLNKSLSAKVEMSHSLSPAESDVFSRASSKVRFSPIRKIFDPFMKSKSLRSPLGYVAEAGEAKTTGRTNIRRNRSSQKSLLNDFSNTEQSSEFVSKLVKNETHHSVTACSPVHLHANLKLENKQGVPFFEFKLNCPEDVFVAKTWKSDNAYNWVYTFHSIDKRKKSNASGWGSNDGNKDCLMMGQMQVSCYLCSELKDGVLDNSMQSEFVLYDIAHARQSVPLEKISNSDPDAENSVKALNLSSVRETSKQDEGAHPVKHKLHQRNASENGDFDCSNSYPWVPAELHPSLEIAAIVMQAPFHKRESLKYKRTDKVSGKIYPDRLDLFTVEQSKKSPPDRRSHERLKVVIPTGNHGLPNAENLGPSSLLDRWRLGGGCECGGWDMACPLILLDNPGIQLAEDQPLMGTHLPLELFFQGAKESMPALVMTVVEEGKYAVDFHAQLSTLQAFSICVAILHGMEAVTDAGKEKNSQSSQCNSLKLLIEEEVNFLIEAVTSEEKTNKAPKMLKGTPPSYVLNPPFSPIARV</sequence>
<feature type="region of interest" description="Disordered" evidence="1">
    <location>
        <begin position="1"/>
        <end position="42"/>
    </location>
</feature>